<keyword evidence="3" id="KW-1185">Reference proteome</keyword>
<accession>A0A1J7J388</accession>
<organism evidence="2 3">
    <name type="scientific">Coniochaeta ligniaria NRRL 30616</name>
    <dbReference type="NCBI Taxonomy" id="1408157"/>
    <lineage>
        <taxon>Eukaryota</taxon>
        <taxon>Fungi</taxon>
        <taxon>Dikarya</taxon>
        <taxon>Ascomycota</taxon>
        <taxon>Pezizomycotina</taxon>
        <taxon>Sordariomycetes</taxon>
        <taxon>Sordariomycetidae</taxon>
        <taxon>Coniochaetales</taxon>
        <taxon>Coniochaetaceae</taxon>
        <taxon>Coniochaeta</taxon>
    </lineage>
</organism>
<sequence>MRGRQNDTATVAPAPSTTPHWDLPGVPADNLGLFTRAPPSSSATPVSDPRRRTRLGSRVAAHLWNVGSTPASPIGQPPPQAMGTATTTRHSPSQRQLPQCLVPLLLR</sequence>
<feature type="compositionally biased region" description="Polar residues" evidence="1">
    <location>
        <begin position="83"/>
        <end position="97"/>
    </location>
</feature>
<evidence type="ECO:0000256" key="1">
    <source>
        <dbReference type="SAM" id="MobiDB-lite"/>
    </source>
</evidence>
<protein>
    <submittedName>
        <fullName evidence="2">Uncharacterized protein</fullName>
    </submittedName>
</protein>
<dbReference type="EMBL" id="KV875099">
    <property type="protein sequence ID" value="OIW27753.1"/>
    <property type="molecule type" value="Genomic_DNA"/>
</dbReference>
<reference evidence="2 3" key="1">
    <citation type="submission" date="2016-10" db="EMBL/GenBank/DDBJ databases">
        <title>Draft genome sequence of Coniochaeta ligniaria NRRL30616, a lignocellulolytic fungus for bioabatement of inhibitors in plant biomass hydrolysates.</title>
        <authorList>
            <consortium name="DOE Joint Genome Institute"/>
            <person name="Jimenez D.J."/>
            <person name="Hector R.E."/>
            <person name="Riley R."/>
            <person name="Sun H."/>
            <person name="Grigoriev I.V."/>
            <person name="Van Elsas J.D."/>
            <person name="Nichols N.N."/>
        </authorList>
    </citation>
    <scope>NUCLEOTIDE SEQUENCE [LARGE SCALE GENOMIC DNA]</scope>
    <source>
        <strain evidence="2 3">NRRL 30616</strain>
    </source>
</reference>
<feature type="region of interest" description="Disordered" evidence="1">
    <location>
        <begin position="67"/>
        <end position="99"/>
    </location>
</feature>
<gene>
    <name evidence="2" type="ORF">CONLIGDRAFT_645991</name>
</gene>
<dbReference type="AlphaFoldDB" id="A0A1J7J388"/>
<feature type="compositionally biased region" description="Low complexity" evidence="1">
    <location>
        <begin position="8"/>
        <end position="19"/>
    </location>
</feature>
<evidence type="ECO:0000313" key="3">
    <source>
        <dbReference type="Proteomes" id="UP000182658"/>
    </source>
</evidence>
<feature type="region of interest" description="Disordered" evidence="1">
    <location>
        <begin position="1"/>
        <end position="52"/>
    </location>
</feature>
<dbReference type="Proteomes" id="UP000182658">
    <property type="component" value="Unassembled WGS sequence"/>
</dbReference>
<dbReference type="InParanoid" id="A0A1J7J388"/>
<name>A0A1J7J388_9PEZI</name>
<evidence type="ECO:0000313" key="2">
    <source>
        <dbReference type="EMBL" id="OIW27753.1"/>
    </source>
</evidence>
<proteinExistence type="predicted"/>